<dbReference type="InterPro" id="IPR001279">
    <property type="entry name" value="Metallo-B-lactamas"/>
</dbReference>
<dbReference type="Gene3D" id="3.60.15.10">
    <property type="entry name" value="Ribonuclease Z/Hydroxyacylglutathione hydrolase-like"/>
    <property type="match status" value="1"/>
</dbReference>
<evidence type="ECO:0000259" key="5">
    <source>
        <dbReference type="SMART" id="SM00849"/>
    </source>
</evidence>
<dbReference type="InterPro" id="IPR036866">
    <property type="entry name" value="RibonucZ/Hydroxyglut_hydro"/>
</dbReference>
<feature type="domain" description="Metallo-beta-lactamase" evidence="5">
    <location>
        <begin position="64"/>
        <end position="282"/>
    </location>
</feature>
<keyword evidence="2" id="KW-0479">Metal-binding</keyword>
<dbReference type="EMBL" id="BAABDQ010000017">
    <property type="protein sequence ID" value="GAA3577196.1"/>
    <property type="molecule type" value="Genomic_DNA"/>
</dbReference>
<dbReference type="SUPFAM" id="SSF56281">
    <property type="entry name" value="Metallo-hydrolase/oxidoreductase"/>
    <property type="match status" value="1"/>
</dbReference>
<evidence type="ECO:0000256" key="1">
    <source>
        <dbReference type="ARBA" id="ARBA00007749"/>
    </source>
</evidence>
<evidence type="ECO:0000256" key="4">
    <source>
        <dbReference type="ARBA" id="ARBA00022833"/>
    </source>
</evidence>
<comment type="similarity">
    <text evidence="1">Belongs to the metallo-beta-lactamase superfamily.</text>
</comment>
<keyword evidence="4" id="KW-0862">Zinc</keyword>
<accession>A0ABP6Y457</accession>
<dbReference type="InterPro" id="IPR051013">
    <property type="entry name" value="MBL_superfamily_lactonases"/>
</dbReference>
<comment type="caution">
    <text evidence="6">The sequence shown here is derived from an EMBL/GenBank/DDBJ whole genome shotgun (WGS) entry which is preliminary data.</text>
</comment>
<dbReference type="PANTHER" id="PTHR42978">
    <property type="entry name" value="QUORUM-QUENCHING LACTONASE YTNP-RELATED-RELATED"/>
    <property type="match status" value="1"/>
</dbReference>
<keyword evidence="7" id="KW-1185">Reference proteome</keyword>
<dbReference type="RefSeq" id="WP_345568226.1">
    <property type="nucleotide sequence ID" value="NZ_BAABDQ010000017.1"/>
</dbReference>
<reference evidence="7" key="1">
    <citation type="journal article" date="2019" name="Int. J. Syst. Evol. Microbiol.">
        <title>The Global Catalogue of Microorganisms (GCM) 10K type strain sequencing project: providing services to taxonomists for standard genome sequencing and annotation.</title>
        <authorList>
            <consortium name="The Broad Institute Genomics Platform"/>
            <consortium name="The Broad Institute Genome Sequencing Center for Infectious Disease"/>
            <person name="Wu L."/>
            <person name="Ma J."/>
        </authorList>
    </citation>
    <scope>NUCLEOTIDE SEQUENCE [LARGE SCALE GENOMIC DNA]</scope>
    <source>
        <strain evidence="7">JCM 17326</strain>
    </source>
</reference>
<protein>
    <submittedName>
        <fullName evidence="6">MBL fold metallo-hydrolase</fullName>
    </submittedName>
</protein>
<name>A0ABP6Y457_9ACTN</name>
<dbReference type="Proteomes" id="UP001500630">
    <property type="component" value="Unassembled WGS sequence"/>
</dbReference>
<proteinExistence type="inferred from homology"/>
<dbReference type="SMART" id="SM00849">
    <property type="entry name" value="Lactamase_B"/>
    <property type="match status" value="1"/>
</dbReference>
<sequence>MSTYEERLRRPSSIRSFQLGDLKLSYVPDGAVQLKPYGWLPDATEQDWVENSAYLDDAGALVAGIGGLLVEYGERALLIDAGLGPLSAPDDPENSKIGAIRGGNLLDSLAELGRSPEEIEAVAVTHLHLDHIGWAAYPAPSENHPGPGENQPAPGGEPALASAEYLIAEPEWAQRHLVIEHGTSEEALAAMAPRVRTVSEDEEIFPGVRVMLTPGHTAGHAAYTITSGGQRLLAFGDALHSSVQIRHPEWSAGSDLDSVESAAHRHRLVKELLRPDTFGFGIHFADVAFGRVDSTSDGPTWRPVA</sequence>
<evidence type="ECO:0000256" key="3">
    <source>
        <dbReference type="ARBA" id="ARBA00022801"/>
    </source>
</evidence>
<gene>
    <name evidence="6" type="ORF">GCM10022419_068020</name>
</gene>
<evidence type="ECO:0000313" key="7">
    <source>
        <dbReference type="Proteomes" id="UP001500630"/>
    </source>
</evidence>
<organism evidence="6 7">
    <name type="scientific">Nonomuraea rosea</name>
    <dbReference type="NCBI Taxonomy" id="638574"/>
    <lineage>
        <taxon>Bacteria</taxon>
        <taxon>Bacillati</taxon>
        <taxon>Actinomycetota</taxon>
        <taxon>Actinomycetes</taxon>
        <taxon>Streptosporangiales</taxon>
        <taxon>Streptosporangiaceae</taxon>
        <taxon>Nonomuraea</taxon>
    </lineage>
</organism>
<evidence type="ECO:0000313" key="6">
    <source>
        <dbReference type="EMBL" id="GAA3577196.1"/>
    </source>
</evidence>
<keyword evidence="3" id="KW-0378">Hydrolase</keyword>
<dbReference type="Pfam" id="PF00753">
    <property type="entry name" value="Lactamase_B"/>
    <property type="match status" value="1"/>
</dbReference>
<dbReference type="PANTHER" id="PTHR42978:SF6">
    <property type="entry name" value="QUORUM-QUENCHING LACTONASE YTNP-RELATED"/>
    <property type="match status" value="1"/>
</dbReference>
<evidence type="ECO:0000256" key="2">
    <source>
        <dbReference type="ARBA" id="ARBA00022723"/>
    </source>
</evidence>